<dbReference type="Proteomes" id="UP000235293">
    <property type="component" value="Unassembled WGS sequence"/>
</dbReference>
<protein>
    <submittedName>
        <fullName evidence="1">Uncharacterized protein</fullName>
    </submittedName>
</protein>
<comment type="caution">
    <text evidence="1">The sequence shown here is derived from an EMBL/GenBank/DDBJ whole genome shotgun (WGS) entry which is preliminary data.</text>
</comment>
<reference evidence="1 2" key="1">
    <citation type="submission" date="2017-09" db="EMBL/GenBank/DDBJ databases">
        <title>Bacterial strain isolated from the female urinary microbiota.</title>
        <authorList>
            <person name="Thomas-White K."/>
            <person name="Kumar N."/>
            <person name="Forster S."/>
            <person name="Putonti C."/>
            <person name="Lawley T."/>
            <person name="Wolfe A.J."/>
        </authorList>
    </citation>
    <scope>NUCLEOTIDE SEQUENCE [LARGE SCALE GENOMIC DNA]</scope>
    <source>
        <strain evidence="1 2">UMB0411</strain>
    </source>
</reference>
<dbReference type="AlphaFoldDB" id="A0A9X7FEI8"/>
<evidence type="ECO:0000313" key="2">
    <source>
        <dbReference type="Proteomes" id="UP000235293"/>
    </source>
</evidence>
<proteinExistence type="predicted"/>
<name>A0A9X7FEI8_9BIFI</name>
<dbReference type="EMBL" id="PNGY01000001">
    <property type="protein sequence ID" value="PMC54729.1"/>
    <property type="molecule type" value="Genomic_DNA"/>
</dbReference>
<accession>A0A9X7FEI8</accession>
<organism evidence="1 2">
    <name type="scientific">Gardnerella swidsinskii</name>
    <dbReference type="NCBI Taxonomy" id="2792979"/>
    <lineage>
        <taxon>Bacteria</taxon>
        <taxon>Bacillati</taxon>
        <taxon>Actinomycetota</taxon>
        <taxon>Actinomycetes</taxon>
        <taxon>Bifidobacteriales</taxon>
        <taxon>Bifidobacteriaceae</taxon>
        <taxon>Gardnerella</taxon>
    </lineage>
</organism>
<sequence length="77" mass="8668">MSKSKPTDTNGRVHGAYLRIRVDNKKRAIIQRGNTHAQNGHAKSDYIRCSILKIGILVVIKATKTPIIFKKLFTHKA</sequence>
<evidence type="ECO:0000313" key="1">
    <source>
        <dbReference type="EMBL" id="PMC54729.1"/>
    </source>
</evidence>
<gene>
    <name evidence="1" type="ORF">CJ213_00850</name>
</gene>